<dbReference type="InterPro" id="IPR032466">
    <property type="entry name" value="Metal_Hydrolase"/>
</dbReference>
<keyword evidence="3" id="KW-0378">Hydrolase</keyword>
<name>A0A7V2AZZ1_RHOMR</name>
<proteinExistence type="predicted"/>
<evidence type="ECO:0000259" key="2">
    <source>
        <dbReference type="Pfam" id="PF01979"/>
    </source>
</evidence>
<dbReference type="SUPFAM" id="SSF51338">
    <property type="entry name" value="Composite domain of metallo-dependent hydrolases"/>
    <property type="match status" value="1"/>
</dbReference>
<organism evidence="3">
    <name type="scientific">Rhodothermus marinus</name>
    <name type="common">Rhodothermus obamensis</name>
    <dbReference type="NCBI Taxonomy" id="29549"/>
    <lineage>
        <taxon>Bacteria</taxon>
        <taxon>Pseudomonadati</taxon>
        <taxon>Rhodothermota</taxon>
        <taxon>Rhodothermia</taxon>
        <taxon>Rhodothermales</taxon>
        <taxon>Rhodothermaceae</taxon>
        <taxon>Rhodothermus</taxon>
    </lineage>
</organism>
<dbReference type="PANTHER" id="PTHR43135">
    <property type="entry name" value="ALPHA-D-RIBOSE 1-METHYLPHOSPHONATE 5-TRIPHOSPHATE DIPHOSPHATASE"/>
    <property type="match status" value="1"/>
</dbReference>
<evidence type="ECO:0000313" key="3">
    <source>
        <dbReference type="EMBL" id="HER95772.1"/>
    </source>
</evidence>
<dbReference type="InterPro" id="IPR006680">
    <property type="entry name" value="Amidohydro-rel"/>
</dbReference>
<dbReference type="Gene3D" id="2.30.40.10">
    <property type="entry name" value="Urease, subunit C, domain 1"/>
    <property type="match status" value="1"/>
</dbReference>
<gene>
    <name evidence="3" type="ORF">ENO59_04560</name>
</gene>
<dbReference type="Pfam" id="PF01979">
    <property type="entry name" value="Amidohydro_1"/>
    <property type="match status" value="1"/>
</dbReference>
<dbReference type="InterPro" id="IPR011059">
    <property type="entry name" value="Metal-dep_hydrolase_composite"/>
</dbReference>
<feature type="domain" description="Amidohydrolase-related" evidence="2">
    <location>
        <begin position="317"/>
        <end position="410"/>
    </location>
</feature>
<feature type="signal peptide" evidence="1">
    <location>
        <begin position="1"/>
        <end position="20"/>
    </location>
</feature>
<feature type="chain" id="PRO_5030785255" evidence="1">
    <location>
        <begin position="21"/>
        <end position="444"/>
    </location>
</feature>
<comment type="caution">
    <text evidence="3">The sequence shown here is derived from an EMBL/GenBank/DDBJ whole genome shotgun (WGS) entry which is preliminary data.</text>
</comment>
<dbReference type="Gene3D" id="3.20.20.140">
    <property type="entry name" value="Metal-dependent hydrolases"/>
    <property type="match status" value="1"/>
</dbReference>
<dbReference type="EMBL" id="DSGB01000004">
    <property type="protein sequence ID" value="HER95772.1"/>
    <property type="molecule type" value="Genomic_DNA"/>
</dbReference>
<accession>A0A7V2AZZ1</accession>
<dbReference type="GO" id="GO:0016810">
    <property type="term" value="F:hydrolase activity, acting on carbon-nitrogen (but not peptide) bonds"/>
    <property type="evidence" value="ECO:0007669"/>
    <property type="project" value="InterPro"/>
</dbReference>
<evidence type="ECO:0000256" key="1">
    <source>
        <dbReference type="SAM" id="SignalP"/>
    </source>
</evidence>
<keyword evidence="1" id="KW-0732">Signal</keyword>
<dbReference type="SUPFAM" id="SSF51556">
    <property type="entry name" value="Metallo-dependent hydrolases"/>
    <property type="match status" value="1"/>
</dbReference>
<dbReference type="InterPro" id="IPR051781">
    <property type="entry name" value="Metallo-dep_Hydrolase"/>
</dbReference>
<protein>
    <submittedName>
        <fullName evidence="3">Amidohydrolase</fullName>
    </submittedName>
</protein>
<dbReference type="AlphaFoldDB" id="A0A7V2AZZ1"/>
<sequence length="444" mass="48698">MKRLCFYGLLFGLMTGPAAAQSSSTPQARQGVFALTNARLVTITQGIIENGTLIIRGDRIEALGQNIPIPPEAEVLDATGLEVYPGFIDSGTRLGLIEIESLPETRDYRELGELNPQLEALTAVNPNSVLIPVTRVNGVTTVLTEPEGGLLPGTAALINLFGYTPEHMHLGGVRLMVLQFPSKGRRSPFDRRKPEEIEKAFREAMQKLDEIWDRAMLYARIDSAYRANPERNPQPLYVPEMQALLPVLRGEMPLLLKVDLAPDILAALEWIQKRGLKRVILSGVAEGWRVADKIAAAGIPCLVGPVLALPTRESDRYDKPYANAALLHAAGVKIALRTGEAENVRNLPYHAGFAAAYGLGREAALRAVTINPAEIFGVADQIGSLEAGKKATLFVTDGDPFEPRTQVRYVFIEGYAIPLHNRQLELYHEFLHRQPGLHLQSATD</sequence>
<reference evidence="3" key="1">
    <citation type="journal article" date="2020" name="mSystems">
        <title>Genome- and Community-Level Interaction Insights into Carbon Utilization and Element Cycling Functions of Hydrothermarchaeota in Hydrothermal Sediment.</title>
        <authorList>
            <person name="Zhou Z."/>
            <person name="Liu Y."/>
            <person name="Xu W."/>
            <person name="Pan J."/>
            <person name="Luo Z.H."/>
            <person name="Li M."/>
        </authorList>
    </citation>
    <scope>NUCLEOTIDE SEQUENCE [LARGE SCALE GENOMIC DNA]</scope>
    <source>
        <strain evidence="3">SpSt-143</strain>
    </source>
</reference>
<dbReference type="PANTHER" id="PTHR43135:SF3">
    <property type="entry name" value="ALPHA-D-RIBOSE 1-METHYLPHOSPHONATE 5-TRIPHOSPHATE DIPHOSPHATASE"/>
    <property type="match status" value="1"/>
</dbReference>